<dbReference type="Proteomes" id="UP000001519">
    <property type="component" value="Chromosome 4"/>
</dbReference>
<keyword evidence="2" id="KW-1185">Reference proteome</keyword>
<accession>A0A2I2Y6E0</accession>
<reference evidence="1" key="4">
    <citation type="submission" date="2025-09" db="UniProtKB">
        <authorList>
            <consortium name="Ensembl"/>
        </authorList>
    </citation>
    <scope>IDENTIFICATION</scope>
</reference>
<reference evidence="1 2" key="2">
    <citation type="journal article" date="2012" name="Nature">
        <title>Insights into hominid evolution from the gorilla genome sequence.</title>
        <authorList>
            <person name="Scally A."/>
            <person name="Dutheil J.Y."/>
            <person name="Hillier L.W."/>
            <person name="Jordan G.E."/>
            <person name="Goodhead I."/>
            <person name="Herrero J."/>
            <person name="Hobolth A."/>
            <person name="Lappalainen T."/>
            <person name="Mailund T."/>
            <person name="Marques-Bonet T."/>
            <person name="McCarthy S."/>
            <person name="Montgomery S.H."/>
            <person name="Schwalie P.C."/>
            <person name="Tang Y.A."/>
            <person name="Ward M.C."/>
            <person name="Xue Y."/>
            <person name="Yngvadottir B."/>
            <person name="Alkan C."/>
            <person name="Andersen L.N."/>
            <person name="Ayub Q."/>
            <person name="Ball E.V."/>
            <person name="Beal K."/>
            <person name="Bradley B.J."/>
            <person name="Chen Y."/>
            <person name="Clee C.M."/>
            <person name="Fitzgerald S."/>
            <person name="Graves T.A."/>
            <person name="Gu Y."/>
            <person name="Heath P."/>
            <person name="Heger A."/>
            <person name="Karakoc E."/>
            <person name="Kolb-Kokocinski A."/>
            <person name="Laird G.K."/>
            <person name="Lunter G."/>
            <person name="Meader S."/>
            <person name="Mort M."/>
            <person name="Mullikin J.C."/>
            <person name="Munch K."/>
            <person name="O'Connor T.D."/>
            <person name="Phillips A.D."/>
            <person name="Prado-Martinez J."/>
            <person name="Rogers A.S."/>
            <person name="Sajjadian S."/>
            <person name="Schmidt D."/>
            <person name="Shaw K."/>
            <person name="Simpson J.T."/>
            <person name="Stenson P.D."/>
            <person name="Turner D.J."/>
            <person name="Vigilant L."/>
            <person name="Vilella A.J."/>
            <person name="Whitener W."/>
            <person name="Zhu B."/>
            <person name="Cooper D.N."/>
            <person name="de Jong P."/>
            <person name="Dermitzakis E.T."/>
            <person name="Eichler E.E."/>
            <person name="Flicek P."/>
            <person name="Goldman N."/>
            <person name="Mundy N.I."/>
            <person name="Ning Z."/>
            <person name="Odom D.T."/>
            <person name="Ponting C.P."/>
            <person name="Quail M.A."/>
            <person name="Ryder O.A."/>
            <person name="Searle S.M."/>
            <person name="Warren W.C."/>
            <person name="Wilson R.K."/>
            <person name="Schierup M.H."/>
            <person name="Rogers J."/>
            <person name="Tyler-Smith C."/>
            <person name="Durbin R."/>
        </authorList>
    </citation>
    <scope>NUCLEOTIDE SEQUENCE [LARGE SCALE GENOMIC DNA]</scope>
</reference>
<dbReference type="Bgee" id="ENSGGOG00000038770">
    <property type="expression patterns" value="Expressed in heart"/>
</dbReference>
<evidence type="ECO:0000313" key="1">
    <source>
        <dbReference type="Ensembl" id="ENSGGOP00000030466.1"/>
    </source>
</evidence>
<name>A0A2I2Y6E0_GORGO</name>
<dbReference type="AlphaFoldDB" id="A0A2I2Y6E0"/>
<proteinExistence type="predicted"/>
<reference evidence="2" key="1">
    <citation type="submission" date="2011-05" db="EMBL/GenBank/DDBJ databases">
        <title>Insights into the evolution of the great apes provided by the gorilla genome.</title>
        <authorList>
            <person name="Scally A."/>
        </authorList>
    </citation>
    <scope>NUCLEOTIDE SEQUENCE [LARGE SCALE GENOMIC DNA]</scope>
</reference>
<reference evidence="1" key="3">
    <citation type="submission" date="2025-08" db="UniProtKB">
        <authorList>
            <consortium name="Ensembl"/>
        </authorList>
    </citation>
    <scope>IDENTIFICATION</scope>
</reference>
<dbReference type="InParanoid" id="A0A2I2Y6E0"/>
<sequence length="120" mass="13951">MFDLQGFQDVDHFLQSQKLIVATNGGENNVMIIAWTLVPDYLGSHPSGHYNFMIIAKFCNCQIPCFQQSLLPLTWNRLTRYVQYMASILIWSGCHNTIPQTGKLKQKSVVWKFWRLKVKD</sequence>
<dbReference type="Ensembl" id="ENSGGOT00000043606.1">
    <property type="protein sequence ID" value="ENSGGOP00000030466.1"/>
    <property type="gene ID" value="ENSGGOG00000038770.1"/>
</dbReference>
<protein>
    <submittedName>
        <fullName evidence="1">Uncharacterized protein</fullName>
    </submittedName>
</protein>
<evidence type="ECO:0000313" key="2">
    <source>
        <dbReference type="Proteomes" id="UP000001519"/>
    </source>
</evidence>
<dbReference type="OMA" id="NVMIIAW"/>
<dbReference type="EMBL" id="CABD030027732">
    <property type="status" value="NOT_ANNOTATED_CDS"/>
    <property type="molecule type" value="Genomic_DNA"/>
</dbReference>
<organism evidence="1 2">
    <name type="scientific">Gorilla gorilla gorilla</name>
    <name type="common">Western lowland gorilla</name>
    <dbReference type="NCBI Taxonomy" id="9595"/>
    <lineage>
        <taxon>Eukaryota</taxon>
        <taxon>Metazoa</taxon>
        <taxon>Chordata</taxon>
        <taxon>Craniata</taxon>
        <taxon>Vertebrata</taxon>
        <taxon>Euteleostomi</taxon>
        <taxon>Mammalia</taxon>
        <taxon>Eutheria</taxon>
        <taxon>Euarchontoglires</taxon>
        <taxon>Primates</taxon>
        <taxon>Haplorrhini</taxon>
        <taxon>Catarrhini</taxon>
        <taxon>Hominidae</taxon>
        <taxon>Gorilla</taxon>
    </lineage>
</organism>
<dbReference type="GeneTree" id="ENSGT00910000147191"/>